<comment type="caution">
    <text evidence="2">The sequence shown here is derived from an EMBL/GenBank/DDBJ whole genome shotgun (WGS) entry which is preliminary data.</text>
</comment>
<proteinExistence type="predicted"/>
<dbReference type="AlphaFoldDB" id="A0A4D4J2E2"/>
<dbReference type="EMBL" id="BJFL01000001">
    <property type="protein sequence ID" value="GDY28686.1"/>
    <property type="molecule type" value="Genomic_DNA"/>
</dbReference>
<evidence type="ECO:0000313" key="2">
    <source>
        <dbReference type="EMBL" id="GDY28686.1"/>
    </source>
</evidence>
<reference evidence="3" key="1">
    <citation type="submission" date="2019-04" db="EMBL/GenBank/DDBJ databases">
        <title>Draft genome sequence of Pseudonocardiaceae bacterium SL3-2-4.</title>
        <authorList>
            <person name="Ningsih F."/>
            <person name="Yokota A."/>
            <person name="Sakai Y."/>
            <person name="Nanatani K."/>
            <person name="Yabe S."/>
            <person name="Oetari A."/>
            <person name="Sjamsuridzal W."/>
        </authorList>
    </citation>
    <scope>NUCLEOTIDE SEQUENCE [LARGE SCALE GENOMIC DNA]</scope>
    <source>
        <strain evidence="3">SL3-2-4</strain>
    </source>
</reference>
<accession>A0A4D4J2E2</accession>
<feature type="region of interest" description="Disordered" evidence="1">
    <location>
        <begin position="117"/>
        <end position="137"/>
    </location>
</feature>
<name>A0A4D4J2E2_9PSEU</name>
<keyword evidence="3" id="KW-1185">Reference proteome</keyword>
<feature type="compositionally biased region" description="Basic and acidic residues" evidence="1">
    <location>
        <begin position="124"/>
        <end position="137"/>
    </location>
</feature>
<evidence type="ECO:0000256" key="1">
    <source>
        <dbReference type="SAM" id="MobiDB-lite"/>
    </source>
</evidence>
<sequence>MLSHRVGDHNVFSIDIEPDLVRKAGATLGNCGYRPVLAHGDGALGWPGGAPYDRVIGTCAVHRVPWEWVRQLRQDGIVVVDVKIGTAMGNLVALRRQGDCAEGRFLPGWSDFMSLRGPTTGDRVGPHPERKRDSADRRTTALLTERPWEEPTLWFLAGFWFPPGVRFGYTIDEDTNRPDAIFLSAPDGSWCEVSVRINDNGTRTVWETGPQRLWHTVEAAESLWRQEGRPDWTRFGMTVQADRQTLWLDTPTGLTNHGIPPPSS</sequence>
<dbReference type="Pfam" id="PF01135">
    <property type="entry name" value="PCMT"/>
    <property type="match status" value="1"/>
</dbReference>
<protein>
    <submittedName>
        <fullName evidence="2">Uncharacterized protein</fullName>
    </submittedName>
</protein>
<dbReference type="Gene3D" id="3.40.50.150">
    <property type="entry name" value="Vaccinia Virus protein VP39"/>
    <property type="match status" value="1"/>
</dbReference>
<evidence type="ECO:0000313" key="3">
    <source>
        <dbReference type="Proteomes" id="UP000298860"/>
    </source>
</evidence>
<dbReference type="InterPro" id="IPR029063">
    <property type="entry name" value="SAM-dependent_MTases_sf"/>
</dbReference>
<organism evidence="2 3">
    <name type="scientific">Gandjariella thermophila</name>
    <dbReference type="NCBI Taxonomy" id="1931992"/>
    <lineage>
        <taxon>Bacteria</taxon>
        <taxon>Bacillati</taxon>
        <taxon>Actinomycetota</taxon>
        <taxon>Actinomycetes</taxon>
        <taxon>Pseudonocardiales</taxon>
        <taxon>Pseudonocardiaceae</taxon>
        <taxon>Gandjariella</taxon>
    </lineage>
</organism>
<dbReference type="SUPFAM" id="SSF53335">
    <property type="entry name" value="S-adenosyl-L-methionine-dependent methyltransferases"/>
    <property type="match status" value="1"/>
</dbReference>
<dbReference type="Proteomes" id="UP000298860">
    <property type="component" value="Unassembled WGS sequence"/>
</dbReference>
<gene>
    <name evidence="2" type="ORF">GTS_03190</name>
</gene>